<organism evidence="4 5">
    <name type="scientific">Channa striata</name>
    <name type="common">Snakehead murrel</name>
    <name type="synonym">Ophicephalus striatus</name>
    <dbReference type="NCBI Taxonomy" id="64152"/>
    <lineage>
        <taxon>Eukaryota</taxon>
        <taxon>Metazoa</taxon>
        <taxon>Chordata</taxon>
        <taxon>Craniata</taxon>
        <taxon>Vertebrata</taxon>
        <taxon>Euteleostomi</taxon>
        <taxon>Actinopterygii</taxon>
        <taxon>Neopterygii</taxon>
        <taxon>Teleostei</taxon>
        <taxon>Neoteleostei</taxon>
        <taxon>Acanthomorphata</taxon>
        <taxon>Anabantaria</taxon>
        <taxon>Anabantiformes</taxon>
        <taxon>Channoidei</taxon>
        <taxon>Channidae</taxon>
        <taxon>Channa</taxon>
    </lineage>
</organism>
<comment type="caution">
    <text evidence="4">The sequence shown here is derived from an EMBL/GenBank/DDBJ whole genome shotgun (WGS) entry which is preliminary data.</text>
</comment>
<accession>A0AA88IBW5</accession>
<keyword evidence="2" id="KW-0812">Transmembrane</keyword>
<feature type="transmembrane region" description="Helical" evidence="2">
    <location>
        <begin position="238"/>
        <end position="264"/>
    </location>
</feature>
<dbReference type="SUPFAM" id="SSF48726">
    <property type="entry name" value="Immunoglobulin"/>
    <property type="match status" value="2"/>
</dbReference>
<reference evidence="4" key="1">
    <citation type="submission" date="2023-07" db="EMBL/GenBank/DDBJ databases">
        <title>Chromosome-level Genome Assembly of Striped Snakehead (Channa striata).</title>
        <authorList>
            <person name="Liu H."/>
        </authorList>
    </citation>
    <scope>NUCLEOTIDE SEQUENCE</scope>
    <source>
        <strain evidence="4">Gz</strain>
        <tissue evidence="4">Muscle</tissue>
    </source>
</reference>
<dbReference type="SMART" id="SM00409">
    <property type="entry name" value="IG"/>
    <property type="match status" value="2"/>
</dbReference>
<evidence type="ECO:0000256" key="1">
    <source>
        <dbReference type="SAM" id="MobiDB-lite"/>
    </source>
</evidence>
<keyword evidence="2" id="KW-1133">Transmembrane helix</keyword>
<feature type="domain" description="Ig-like" evidence="3">
    <location>
        <begin position="67"/>
        <end position="147"/>
    </location>
</feature>
<dbReference type="AlphaFoldDB" id="A0AA88IBW5"/>
<feature type="domain" description="Ig-like" evidence="3">
    <location>
        <begin position="152"/>
        <end position="233"/>
    </location>
</feature>
<gene>
    <name evidence="4" type="ORF">Q5P01_000609</name>
</gene>
<evidence type="ECO:0000259" key="3">
    <source>
        <dbReference type="PROSITE" id="PS50835"/>
    </source>
</evidence>
<dbReference type="SMART" id="SM00408">
    <property type="entry name" value="IGc2"/>
    <property type="match status" value="2"/>
</dbReference>
<evidence type="ECO:0000256" key="2">
    <source>
        <dbReference type="SAM" id="Phobius"/>
    </source>
</evidence>
<proteinExistence type="predicted"/>
<keyword evidence="5" id="KW-1185">Reference proteome</keyword>
<dbReference type="InterPro" id="IPR007110">
    <property type="entry name" value="Ig-like_dom"/>
</dbReference>
<keyword evidence="2" id="KW-0472">Membrane</keyword>
<dbReference type="InterPro" id="IPR013783">
    <property type="entry name" value="Ig-like_fold"/>
</dbReference>
<dbReference type="Gene3D" id="2.60.40.10">
    <property type="entry name" value="Immunoglobulins"/>
    <property type="match status" value="2"/>
</dbReference>
<protein>
    <recommendedName>
        <fullName evidence="3">Ig-like domain-containing protein</fullName>
    </recommendedName>
</protein>
<sequence length="370" mass="40992">MEQDWLTVVLATQSPASLKALPNRNMLSFPLLTLTLFLLNVIKNLIFSQITVVYHFAYPINNKLYPPKVPSVSVSPSAEIVEGRSVNLSCSSDSNPAATYTWYKENKTLIHEGEKMYFTSIRPENRGVYYCKSQNQYGHVFSSVSVDVHYPPKVPSVSVSPSAEIVEGSSVTLSCSSDSNPAANYTWYKENEDSPKASGQIFTIINIRPEHSGNYYCEAQNTRGRQNSTLQLTVVAGAWRMAAVLTVTAFALALTLIPVLLCIINKSFSRWRAEPGQRGDNREQSGLAEQEDDLHYASVQFSKHNKDAVYSNIASSQPRRHVEETKGGGQTVEYAAITFTRASTGPRTRSQEAAEEPSALYSTVNKARNK</sequence>
<evidence type="ECO:0000313" key="4">
    <source>
        <dbReference type="EMBL" id="KAK2808908.1"/>
    </source>
</evidence>
<dbReference type="EMBL" id="JAUPFM010000366">
    <property type="protein sequence ID" value="KAK2808908.1"/>
    <property type="molecule type" value="Genomic_DNA"/>
</dbReference>
<evidence type="ECO:0000313" key="5">
    <source>
        <dbReference type="Proteomes" id="UP001187415"/>
    </source>
</evidence>
<dbReference type="PANTHER" id="PTHR46013">
    <property type="entry name" value="VASCULAR CELL ADHESION MOLECULE 1"/>
    <property type="match status" value="1"/>
</dbReference>
<dbReference type="Proteomes" id="UP001187415">
    <property type="component" value="Unassembled WGS sequence"/>
</dbReference>
<feature type="compositionally biased region" description="Polar residues" evidence="1">
    <location>
        <begin position="360"/>
        <end position="370"/>
    </location>
</feature>
<feature type="region of interest" description="Disordered" evidence="1">
    <location>
        <begin position="338"/>
        <end position="370"/>
    </location>
</feature>
<dbReference type="InterPro" id="IPR003599">
    <property type="entry name" value="Ig_sub"/>
</dbReference>
<dbReference type="PROSITE" id="PS50835">
    <property type="entry name" value="IG_LIKE"/>
    <property type="match status" value="2"/>
</dbReference>
<dbReference type="PANTHER" id="PTHR46013:SF4">
    <property type="entry name" value="B-CELL RECEPTOR CD22-RELATED"/>
    <property type="match status" value="1"/>
</dbReference>
<name>A0AA88IBW5_CHASR</name>
<dbReference type="Pfam" id="PF13895">
    <property type="entry name" value="Ig_2"/>
    <property type="match status" value="2"/>
</dbReference>
<dbReference type="InterPro" id="IPR036179">
    <property type="entry name" value="Ig-like_dom_sf"/>
</dbReference>
<dbReference type="InterPro" id="IPR003598">
    <property type="entry name" value="Ig_sub2"/>
</dbReference>